<dbReference type="Gene3D" id="3.30.559.10">
    <property type="entry name" value="Chloramphenicol acetyltransferase-like domain"/>
    <property type="match status" value="1"/>
</dbReference>
<dbReference type="eggNOG" id="COG0508">
    <property type="taxonomic scope" value="Bacteria"/>
</dbReference>
<evidence type="ECO:0000256" key="4">
    <source>
        <dbReference type="ARBA" id="ARBA00022823"/>
    </source>
</evidence>
<dbReference type="GO" id="GO:0031405">
    <property type="term" value="F:lipoic acid binding"/>
    <property type="evidence" value="ECO:0007669"/>
    <property type="project" value="TreeGrafter"/>
</dbReference>
<dbReference type="Pfam" id="PF00364">
    <property type="entry name" value="Biotin_lipoyl"/>
    <property type="match status" value="1"/>
</dbReference>
<proteinExistence type="inferred from homology"/>
<protein>
    <recommendedName>
        <fullName evidence="6">Dihydrolipoamide acetyltransferase component of pyruvate dehydrogenase complex</fullName>
        <ecNumber evidence="6">2.3.1.-</ecNumber>
    </recommendedName>
</protein>
<keyword evidence="4 6" id="KW-0450">Lipoyl</keyword>
<dbReference type="Pfam" id="PF00198">
    <property type="entry name" value="2-oxoacid_dh"/>
    <property type="match status" value="1"/>
</dbReference>
<keyword evidence="10" id="KW-1185">Reference proteome</keyword>
<sequence length="416" mass="46371">MAKAIKAPKMGNTVESIILGDIKVKVGDTIKNGDVLFEYETDKSTTEFKSEDSGEVLKIFYEAGDEVKVLEPVILIGKKGEDISEWEKISKNEEISPKKEENTSEIKQEQQLSNDTSIKEKIQGQQNQSENQKIFVSPRAKMIAKSLDINLKNVDHISGVNNRIMEKDIIQNYYEDIDKKNIGQEFFHTKFTPVRKAIAKSMEDSLQHGAQLTLMAPFDATNLLKVRSIIKAKVEEKEVGIENSSINDLIVYVLARTLIEFPHINSLIGPDYYDAYSVAHVAIAVDAPKGLFVPVVRNASEISLNELTRISKELIIKTKEGKLSPKDQSGGTFTISNLGLSGVTAFTPILNPPQAALLGVGSPIKRLKMVKNGIVEYSEIILSLTMDHRPFDGAKGAEFLKELKQRLENVSYDQFK</sequence>
<dbReference type="InterPro" id="IPR000089">
    <property type="entry name" value="Biotin_lipoyl"/>
</dbReference>
<dbReference type="SUPFAM" id="SSF51230">
    <property type="entry name" value="Single hybrid motif"/>
    <property type="match status" value="1"/>
</dbReference>
<dbReference type="Gene3D" id="2.40.50.100">
    <property type="match status" value="1"/>
</dbReference>
<evidence type="ECO:0000256" key="1">
    <source>
        <dbReference type="ARBA" id="ARBA00001938"/>
    </source>
</evidence>
<dbReference type="Gene3D" id="4.10.320.10">
    <property type="entry name" value="E3-binding domain"/>
    <property type="match status" value="1"/>
</dbReference>
<dbReference type="EC" id="2.3.1.-" evidence="6"/>
<dbReference type="EMBL" id="CP006932">
    <property type="protein sequence ID" value="AHK22465.1"/>
    <property type="molecule type" value="Genomic_DNA"/>
</dbReference>
<organism evidence="9 10">
    <name type="scientific">Candidatus Hepatoplasma crinochetorum Av</name>
    <dbReference type="NCBI Taxonomy" id="1427984"/>
    <lineage>
        <taxon>Bacteria</taxon>
        <taxon>Bacillati</taxon>
        <taxon>Mycoplasmatota</taxon>
        <taxon>Mollicutes</taxon>
        <taxon>Candidatus Hepatoplasmataceae</taxon>
        <taxon>Candidatus Hepatoplasma</taxon>
    </lineage>
</organism>
<name>W8GST5_9MOLU</name>
<comment type="similarity">
    <text evidence="2 6">Belongs to the 2-oxoacid dehydrogenase family.</text>
</comment>
<keyword evidence="3 6" id="KW-0808">Transferase</keyword>
<dbReference type="PANTHER" id="PTHR43178">
    <property type="entry name" value="DIHYDROLIPOAMIDE ACETYLTRANSFERASE COMPONENT OF PYRUVATE DEHYDROGENASE COMPLEX"/>
    <property type="match status" value="1"/>
</dbReference>
<dbReference type="HOGENOM" id="CLU_016733_10_2_14"/>
<feature type="compositionally biased region" description="Basic and acidic residues" evidence="7">
    <location>
        <begin position="94"/>
        <end position="108"/>
    </location>
</feature>
<dbReference type="GO" id="GO:0016407">
    <property type="term" value="F:acetyltransferase activity"/>
    <property type="evidence" value="ECO:0007669"/>
    <property type="project" value="TreeGrafter"/>
</dbReference>
<dbReference type="AlphaFoldDB" id="W8GST5"/>
<evidence type="ECO:0000256" key="3">
    <source>
        <dbReference type="ARBA" id="ARBA00022679"/>
    </source>
</evidence>
<evidence type="ECO:0000256" key="5">
    <source>
        <dbReference type="ARBA" id="ARBA00023315"/>
    </source>
</evidence>
<feature type="domain" description="Lipoyl-binding" evidence="8">
    <location>
        <begin position="2"/>
        <end position="77"/>
    </location>
</feature>
<dbReference type="PROSITE" id="PS50968">
    <property type="entry name" value="BIOTINYL_LIPOYL"/>
    <property type="match status" value="1"/>
</dbReference>
<gene>
    <name evidence="9" type="primary">pdhC</name>
    <name evidence="9" type="ORF">X271_00359</name>
</gene>
<comment type="cofactor">
    <cofactor evidence="1 6">
        <name>(R)-lipoate</name>
        <dbReference type="ChEBI" id="CHEBI:83088"/>
    </cofactor>
</comment>
<dbReference type="RefSeq" id="WP_025208758.1">
    <property type="nucleotide sequence ID" value="NZ_CP006932.1"/>
</dbReference>
<dbReference type="InterPro" id="IPR011053">
    <property type="entry name" value="Single_hybrid_motif"/>
</dbReference>
<dbReference type="PANTHER" id="PTHR43178:SF5">
    <property type="entry name" value="LIPOAMIDE ACYLTRANSFERASE COMPONENT OF BRANCHED-CHAIN ALPHA-KETO ACID DEHYDROGENASE COMPLEX, MITOCHONDRIAL"/>
    <property type="match status" value="1"/>
</dbReference>
<dbReference type="STRING" id="1427984.X271_00359"/>
<dbReference type="InterPro" id="IPR023213">
    <property type="entry name" value="CAT-like_dom_sf"/>
</dbReference>
<dbReference type="SUPFAM" id="SSF52777">
    <property type="entry name" value="CoA-dependent acyltransferases"/>
    <property type="match status" value="1"/>
</dbReference>
<dbReference type="GO" id="GO:0005737">
    <property type="term" value="C:cytoplasm"/>
    <property type="evidence" value="ECO:0007669"/>
    <property type="project" value="TreeGrafter"/>
</dbReference>
<accession>W8GST5</accession>
<dbReference type="InterPro" id="IPR050743">
    <property type="entry name" value="2-oxoacid_DH_E2_comp"/>
</dbReference>
<dbReference type="Proteomes" id="UP000019450">
    <property type="component" value="Chromosome"/>
</dbReference>
<evidence type="ECO:0000256" key="2">
    <source>
        <dbReference type="ARBA" id="ARBA00007317"/>
    </source>
</evidence>
<feature type="region of interest" description="Disordered" evidence="7">
    <location>
        <begin position="94"/>
        <end position="131"/>
    </location>
</feature>
<dbReference type="CDD" id="cd06849">
    <property type="entry name" value="lipoyl_domain"/>
    <property type="match status" value="1"/>
</dbReference>
<dbReference type="OrthoDB" id="9805770at2"/>
<evidence type="ECO:0000259" key="8">
    <source>
        <dbReference type="PROSITE" id="PS50968"/>
    </source>
</evidence>
<evidence type="ECO:0000313" key="10">
    <source>
        <dbReference type="Proteomes" id="UP000019450"/>
    </source>
</evidence>
<keyword evidence="9" id="KW-0670">Pyruvate</keyword>
<dbReference type="InterPro" id="IPR036625">
    <property type="entry name" value="E3-bd_dom_sf"/>
</dbReference>
<dbReference type="KEGG" id="hcr:X271_00359"/>
<keyword evidence="5 6" id="KW-0012">Acyltransferase</keyword>
<evidence type="ECO:0000256" key="7">
    <source>
        <dbReference type="SAM" id="MobiDB-lite"/>
    </source>
</evidence>
<reference evidence="9 10" key="1">
    <citation type="journal article" date="2014" name="Genome Biol. Evol.">
        <title>Phylogenomics of "Candidatus Hepatoplasma crinochetorum," a Lineage of Mollicutes Associated with Noninsect Arthropods.</title>
        <authorList>
            <person name="Leclercq S."/>
            <person name="Dittmer J."/>
            <person name="Bouchon D."/>
            <person name="Cordaux R."/>
        </authorList>
    </citation>
    <scope>NUCLEOTIDE SEQUENCE [LARGE SCALE GENOMIC DNA]</scope>
    <source>
        <strain evidence="9 10">Av</strain>
    </source>
</reference>
<evidence type="ECO:0000256" key="6">
    <source>
        <dbReference type="RuleBase" id="RU003423"/>
    </source>
</evidence>
<dbReference type="InterPro" id="IPR001078">
    <property type="entry name" value="2-oxoacid_DH_actylTfrase"/>
</dbReference>
<evidence type="ECO:0000313" key="9">
    <source>
        <dbReference type="EMBL" id="AHK22465.1"/>
    </source>
</evidence>